<proteinExistence type="predicted"/>
<sequence>MDDKYNRWIRKLSPFSLSLNSAYLTIAEYLIQKLLDIKFADDVMVRNLNGMLERIAIEIHTNISIVKYSFLRDYIDVGTFIISQKTLRNKLKNVTVNRYLGRFGLPYCSNNLAVKVLPCLPLEEVINRVLAIIWRKIA</sequence>
<organism evidence="1 2">
    <name type="scientific">Meloidogyne enterolobii</name>
    <name type="common">Root-knot nematode worm</name>
    <name type="synonym">Meloidogyne mayaguensis</name>
    <dbReference type="NCBI Taxonomy" id="390850"/>
    <lineage>
        <taxon>Eukaryota</taxon>
        <taxon>Metazoa</taxon>
        <taxon>Ecdysozoa</taxon>
        <taxon>Nematoda</taxon>
        <taxon>Chromadorea</taxon>
        <taxon>Rhabditida</taxon>
        <taxon>Tylenchina</taxon>
        <taxon>Tylenchomorpha</taxon>
        <taxon>Tylenchoidea</taxon>
        <taxon>Meloidogynidae</taxon>
        <taxon>Meloidogyninae</taxon>
        <taxon>Meloidogyne</taxon>
    </lineage>
</organism>
<protein>
    <submittedName>
        <fullName evidence="1">Uncharacterized protein</fullName>
    </submittedName>
</protein>
<dbReference type="EMBL" id="CAJEWN010001250">
    <property type="protein sequence ID" value="CAD2195850.1"/>
    <property type="molecule type" value="Genomic_DNA"/>
</dbReference>
<dbReference type="Proteomes" id="UP000580250">
    <property type="component" value="Unassembled WGS sequence"/>
</dbReference>
<comment type="caution">
    <text evidence="1">The sequence shown here is derived from an EMBL/GenBank/DDBJ whole genome shotgun (WGS) entry which is preliminary data.</text>
</comment>
<accession>A0A6V7X930</accession>
<name>A0A6V7X930_MELEN</name>
<gene>
    <name evidence="1" type="ORF">MENT_LOCUS48966</name>
</gene>
<dbReference type="AlphaFoldDB" id="A0A6V7X930"/>
<evidence type="ECO:0000313" key="2">
    <source>
        <dbReference type="Proteomes" id="UP000580250"/>
    </source>
</evidence>
<evidence type="ECO:0000313" key="1">
    <source>
        <dbReference type="EMBL" id="CAD2195850.1"/>
    </source>
</evidence>
<reference evidence="1 2" key="1">
    <citation type="submission" date="2020-08" db="EMBL/GenBank/DDBJ databases">
        <authorList>
            <person name="Koutsovoulos G."/>
            <person name="Danchin GJ E."/>
        </authorList>
    </citation>
    <scope>NUCLEOTIDE SEQUENCE [LARGE SCALE GENOMIC DNA]</scope>
</reference>